<protein>
    <submittedName>
        <fullName evidence="2">Uncharacterized protein</fullName>
    </submittedName>
</protein>
<evidence type="ECO:0000313" key="3">
    <source>
        <dbReference type="Proteomes" id="UP000295124"/>
    </source>
</evidence>
<evidence type="ECO:0000256" key="1">
    <source>
        <dbReference type="SAM" id="Phobius"/>
    </source>
</evidence>
<dbReference type="OrthoDB" id="9874689at2"/>
<gene>
    <name evidence="2" type="ORF">E1263_09645</name>
</gene>
<keyword evidence="3" id="KW-1185">Reference proteome</keyword>
<reference evidence="2 3" key="1">
    <citation type="submission" date="2019-03" db="EMBL/GenBank/DDBJ databases">
        <title>Draft genome sequences of novel Actinobacteria.</title>
        <authorList>
            <person name="Sahin N."/>
            <person name="Ay H."/>
            <person name="Saygin H."/>
        </authorList>
    </citation>
    <scope>NUCLEOTIDE SEQUENCE [LARGE SCALE GENOMIC DNA]</scope>
    <source>
        <strain evidence="2 3">JCM 13523</strain>
    </source>
</reference>
<dbReference type="AlphaFoldDB" id="A0A4R4ZPL2"/>
<feature type="transmembrane region" description="Helical" evidence="1">
    <location>
        <begin position="21"/>
        <end position="40"/>
    </location>
</feature>
<sequence>MADAPSTLDAASERIRETAKWLTISLAALGGVLVGTTQLSDIGALELRSDRFWMAVVGAAIAAIGSGVILFATVATAAAPALSLEQLATHTPKGAKDAVKDQTLLEGRSNVQALKDEYIGAIEDRERAYVDHLADLSNEIDRNKFVTANARAVALNGIVKTIVGVSAYRELARLWRAARVKIIVGGALAALGVGTFAWAANPPDKVVASAAEPAILAAPEPTKITLTAVGREALGPKLGTGCPLTSPISVLQLGSTDAGPDVLVQQPGCAAVRFVVVPAWGSVG</sequence>
<accession>A0A4R4ZPL2</accession>
<dbReference type="RefSeq" id="WP_132166856.1">
    <property type="nucleotide sequence ID" value="NZ_SMKX01000020.1"/>
</dbReference>
<keyword evidence="1" id="KW-1133">Transmembrane helix</keyword>
<proteinExistence type="predicted"/>
<feature type="transmembrane region" description="Helical" evidence="1">
    <location>
        <begin position="52"/>
        <end position="79"/>
    </location>
</feature>
<comment type="caution">
    <text evidence="2">The sequence shown here is derived from an EMBL/GenBank/DDBJ whole genome shotgun (WGS) entry which is preliminary data.</text>
</comment>
<organism evidence="2 3">
    <name type="scientific">Kribbella antibiotica</name>
    <dbReference type="NCBI Taxonomy" id="190195"/>
    <lineage>
        <taxon>Bacteria</taxon>
        <taxon>Bacillati</taxon>
        <taxon>Actinomycetota</taxon>
        <taxon>Actinomycetes</taxon>
        <taxon>Propionibacteriales</taxon>
        <taxon>Kribbellaceae</taxon>
        <taxon>Kribbella</taxon>
    </lineage>
</organism>
<dbReference type="EMBL" id="SMKX01000020">
    <property type="protein sequence ID" value="TDD60868.1"/>
    <property type="molecule type" value="Genomic_DNA"/>
</dbReference>
<keyword evidence="1" id="KW-0812">Transmembrane</keyword>
<dbReference type="Proteomes" id="UP000295124">
    <property type="component" value="Unassembled WGS sequence"/>
</dbReference>
<evidence type="ECO:0000313" key="2">
    <source>
        <dbReference type="EMBL" id="TDD60868.1"/>
    </source>
</evidence>
<keyword evidence="1" id="KW-0472">Membrane</keyword>
<name>A0A4R4ZPL2_9ACTN</name>
<feature type="transmembrane region" description="Helical" evidence="1">
    <location>
        <begin position="182"/>
        <end position="200"/>
    </location>
</feature>